<feature type="compositionally biased region" description="Gly residues" evidence="1">
    <location>
        <begin position="1"/>
        <end position="11"/>
    </location>
</feature>
<proteinExistence type="predicted"/>
<feature type="compositionally biased region" description="Low complexity" evidence="1">
    <location>
        <begin position="51"/>
        <end position="66"/>
    </location>
</feature>
<comment type="caution">
    <text evidence="2">The sequence shown here is derived from an EMBL/GenBank/DDBJ whole genome shotgun (WGS) entry which is preliminary data.</text>
</comment>
<dbReference type="EMBL" id="BKCJ011697630">
    <property type="protein sequence ID" value="GFD47371.1"/>
    <property type="molecule type" value="Genomic_DNA"/>
</dbReference>
<protein>
    <submittedName>
        <fullName evidence="2">Uncharacterized protein</fullName>
    </submittedName>
</protein>
<organism evidence="2">
    <name type="scientific">Tanacetum cinerariifolium</name>
    <name type="common">Dalmatian daisy</name>
    <name type="synonym">Chrysanthemum cinerariifolium</name>
    <dbReference type="NCBI Taxonomy" id="118510"/>
    <lineage>
        <taxon>Eukaryota</taxon>
        <taxon>Viridiplantae</taxon>
        <taxon>Streptophyta</taxon>
        <taxon>Embryophyta</taxon>
        <taxon>Tracheophyta</taxon>
        <taxon>Spermatophyta</taxon>
        <taxon>Magnoliopsida</taxon>
        <taxon>eudicotyledons</taxon>
        <taxon>Gunneridae</taxon>
        <taxon>Pentapetalae</taxon>
        <taxon>asterids</taxon>
        <taxon>campanulids</taxon>
        <taxon>Asterales</taxon>
        <taxon>Asteraceae</taxon>
        <taxon>Asteroideae</taxon>
        <taxon>Anthemideae</taxon>
        <taxon>Anthemidinae</taxon>
        <taxon>Tanacetum</taxon>
    </lineage>
</organism>
<accession>A0A699WRK8</accession>
<feature type="non-terminal residue" evidence="2">
    <location>
        <position position="134"/>
    </location>
</feature>
<reference evidence="2" key="1">
    <citation type="journal article" date="2019" name="Sci. Rep.">
        <title>Draft genome of Tanacetum cinerariifolium, the natural source of mosquito coil.</title>
        <authorList>
            <person name="Yamashiro T."/>
            <person name="Shiraishi A."/>
            <person name="Satake H."/>
            <person name="Nakayama K."/>
        </authorList>
    </citation>
    <scope>NUCLEOTIDE SEQUENCE</scope>
</reference>
<feature type="non-terminal residue" evidence="2">
    <location>
        <position position="1"/>
    </location>
</feature>
<evidence type="ECO:0000313" key="2">
    <source>
        <dbReference type="EMBL" id="GFD47371.1"/>
    </source>
</evidence>
<evidence type="ECO:0000256" key="1">
    <source>
        <dbReference type="SAM" id="MobiDB-lite"/>
    </source>
</evidence>
<dbReference type="AlphaFoldDB" id="A0A699WRK8"/>
<feature type="region of interest" description="Disordered" evidence="1">
    <location>
        <begin position="1"/>
        <end position="111"/>
    </location>
</feature>
<sequence length="134" mass="14093">RPGGARGGAAGAGRRRFHRSAGRAAARGRHRQAGRHQAGDRHGPRPRRPIAQLRLCAGRAARARSPAGGGRSPGLGLFARARARRAGDRRARADHRRADRDARAEAAADGGPFVRRRGVAGIGARAARTGARAR</sequence>
<gene>
    <name evidence="2" type="ORF">Tci_919340</name>
</gene>
<feature type="compositionally biased region" description="Basic residues" evidence="1">
    <location>
        <begin position="13"/>
        <end position="34"/>
    </location>
</feature>
<feature type="compositionally biased region" description="Basic and acidic residues" evidence="1">
    <location>
        <begin position="85"/>
        <end position="106"/>
    </location>
</feature>
<name>A0A699WRK8_TANCI</name>